<dbReference type="Proteomes" id="UP000335636">
    <property type="component" value="Unassembled WGS sequence"/>
</dbReference>
<feature type="region of interest" description="Disordered" evidence="1">
    <location>
        <begin position="1"/>
        <end position="39"/>
    </location>
</feature>
<feature type="compositionally biased region" description="Basic and acidic residues" evidence="1">
    <location>
        <begin position="18"/>
        <end position="39"/>
    </location>
</feature>
<gene>
    <name evidence="2" type="ORF">MONAX_5E037864</name>
</gene>
<evidence type="ECO:0000313" key="2">
    <source>
        <dbReference type="EMBL" id="VTJ92172.1"/>
    </source>
</evidence>
<name>A0A5E4DIW5_MARMO</name>
<accession>A0A5E4DIW5</accession>
<evidence type="ECO:0000256" key="1">
    <source>
        <dbReference type="SAM" id="MobiDB-lite"/>
    </source>
</evidence>
<feature type="compositionally biased region" description="Polar residues" evidence="1">
    <location>
        <begin position="78"/>
        <end position="87"/>
    </location>
</feature>
<evidence type="ECO:0000313" key="3">
    <source>
        <dbReference type="Proteomes" id="UP000335636"/>
    </source>
</evidence>
<dbReference type="AlphaFoldDB" id="A0A5E4DIW5"/>
<feature type="region of interest" description="Disordered" evidence="1">
    <location>
        <begin position="65"/>
        <end position="118"/>
    </location>
</feature>
<sequence>MPKTAEMETGQVGFRHTTTRDRSQLRPPCREEDFTTGLDHGRAWEVGTRSRTDAAHVLLEYSLQPTADQDHTHPGKGQSKNGLSSQDSRTEACSRPGGAEGTPTDTVVSAPSGWKLQETDVNPPVTLVDLNLHGSFPCVPFATKISLGVYTSKADTPAVPGEKESTGVRLGVTTTRTLTR</sequence>
<protein>
    <submittedName>
        <fullName evidence="2">Uncharacterized protein</fullName>
    </submittedName>
</protein>
<reference evidence="2" key="1">
    <citation type="submission" date="2019-04" db="EMBL/GenBank/DDBJ databases">
        <authorList>
            <person name="Alioto T."/>
            <person name="Alioto T."/>
        </authorList>
    </citation>
    <scope>NUCLEOTIDE SEQUENCE [LARGE SCALE GENOMIC DNA]</scope>
</reference>
<organism evidence="2 3">
    <name type="scientific">Marmota monax</name>
    <name type="common">Woodchuck</name>
    <dbReference type="NCBI Taxonomy" id="9995"/>
    <lineage>
        <taxon>Eukaryota</taxon>
        <taxon>Metazoa</taxon>
        <taxon>Chordata</taxon>
        <taxon>Craniata</taxon>
        <taxon>Vertebrata</taxon>
        <taxon>Euteleostomi</taxon>
        <taxon>Mammalia</taxon>
        <taxon>Eutheria</taxon>
        <taxon>Euarchontoglires</taxon>
        <taxon>Glires</taxon>
        <taxon>Rodentia</taxon>
        <taxon>Sciuromorpha</taxon>
        <taxon>Sciuridae</taxon>
        <taxon>Xerinae</taxon>
        <taxon>Marmotini</taxon>
        <taxon>Marmota</taxon>
    </lineage>
</organism>
<proteinExistence type="predicted"/>
<keyword evidence="3" id="KW-1185">Reference proteome</keyword>
<comment type="caution">
    <text evidence="2">The sequence shown here is derived from an EMBL/GenBank/DDBJ whole genome shotgun (WGS) entry which is preliminary data.</text>
</comment>
<dbReference type="EMBL" id="CABDUW010014361">
    <property type="protein sequence ID" value="VTJ92172.1"/>
    <property type="molecule type" value="Genomic_DNA"/>
</dbReference>